<organism evidence="1 2">
    <name type="scientific">Amygdalobacter nucleatus</name>
    <dbReference type="NCBI Taxonomy" id="3029274"/>
    <lineage>
        <taxon>Bacteria</taxon>
        <taxon>Bacillati</taxon>
        <taxon>Bacillota</taxon>
        <taxon>Clostridia</taxon>
        <taxon>Eubacteriales</taxon>
        <taxon>Oscillospiraceae</taxon>
        <taxon>Amygdalobacter</taxon>
    </lineage>
</organism>
<comment type="caution">
    <text evidence="1">The sequence shown here is derived from an EMBL/GenBank/DDBJ whole genome shotgun (WGS) entry which is preliminary data.</text>
</comment>
<dbReference type="Proteomes" id="UP000070080">
    <property type="component" value="Unassembled WGS sequence"/>
</dbReference>
<sequence length="81" mass="9426">MTKKRVFSPEFSHVYKLFTYLNCQTSVRILGSILIDENEKWSQRKYLDTNVLKKFELEGLVEVTEKQLATLEVKSQGDVIA</sequence>
<evidence type="ECO:0000313" key="2">
    <source>
        <dbReference type="Proteomes" id="UP000070080"/>
    </source>
</evidence>
<dbReference type="STRING" id="1497955.HMPREF1872_00830"/>
<keyword evidence="2" id="KW-1185">Reference proteome</keyword>
<proteinExistence type="predicted"/>
<gene>
    <name evidence="1" type="ORF">HMPREF1872_00830</name>
</gene>
<dbReference type="AlphaFoldDB" id="A0A133YC91"/>
<protein>
    <submittedName>
        <fullName evidence="1">Uncharacterized protein</fullName>
    </submittedName>
</protein>
<evidence type="ECO:0000313" key="1">
    <source>
        <dbReference type="EMBL" id="KXB40799.1"/>
    </source>
</evidence>
<name>A0A133YC91_9FIRM</name>
<accession>A0A133YC91</accession>
<reference evidence="2" key="1">
    <citation type="submission" date="2016-01" db="EMBL/GenBank/DDBJ databases">
        <authorList>
            <person name="Mitreva M."/>
            <person name="Pepin K.H."/>
            <person name="Mihindukulasuriya K.A."/>
            <person name="Fulton R."/>
            <person name="Fronick C."/>
            <person name="O'Laughlin M."/>
            <person name="Miner T."/>
            <person name="Herter B."/>
            <person name="Rosa B.A."/>
            <person name="Cordes M."/>
            <person name="Tomlinson C."/>
            <person name="Wollam A."/>
            <person name="Palsikar V.B."/>
            <person name="Mardis E.R."/>
            <person name="Wilson R.K."/>
        </authorList>
    </citation>
    <scope>NUCLEOTIDE SEQUENCE [LARGE SCALE GENOMIC DNA]</scope>
    <source>
        <strain evidence="2">KA00274</strain>
    </source>
</reference>
<dbReference type="EMBL" id="LSCV01000025">
    <property type="protein sequence ID" value="KXB40799.1"/>
    <property type="molecule type" value="Genomic_DNA"/>
</dbReference>